<keyword evidence="2" id="KW-1185">Reference proteome</keyword>
<dbReference type="Proteomes" id="UP000192738">
    <property type="component" value="Unassembled WGS sequence"/>
</dbReference>
<dbReference type="AlphaFoldDB" id="A0A1W1ZHH4"/>
<evidence type="ECO:0000313" key="1">
    <source>
        <dbReference type="EMBL" id="SMC47970.1"/>
    </source>
</evidence>
<evidence type="ECO:0000313" key="2">
    <source>
        <dbReference type="Proteomes" id="UP000192738"/>
    </source>
</evidence>
<name>A0A1W1ZHH4_9FIRM</name>
<accession>A0A1W1ZHH4</accession>
<proteinExistence type="predicted"/>
<gene>
    <name evidence="1" type="ORF">SAMN04488500_103329</name>
</gene>
<sequence>MRLWKWFCELGTKGPGQEVSFWRVREKGKLEPVSGVEVCTRLCGQAGCRCGGTMRGLYCVWSYYRD</sequence>
<protein>
    <submittedName>
        <fullName evidence="1">Uncharacterized protein</fullName>
    </submittedName>
</protein>
<reference evidence="1 2" key="1">
    <citation type="submission" date="2017-04" db="EMBL/GenBank/DDBJ databases">
        <authorList>
            <person name="Afonso C.L."/>
            <person name="Miller P.J."/>
            <person name="Scott M.A."/>
            <person name="Spackman E."/>
            <person name="Goraichik I."/>
            <person name="Dimitrov K.M."/>
            <person name="Suarez D.L."/>
            <person name="Swayne D.E."/>
        </authorList>
    </citation>
    <scope>NUCLEOTIDE SEQUENCE [LARGE SCALE GENOMIC DNA]</scope>
    <source>
        <strain evidence="1 2">DSM 5090</strain>
    </source>
</reference>
<organism evidence="1 2">
    <name type="scientific">Sporomusa malonica</name>
    <dbReference type="NCBI Taxonomy" id="112901"/>
    <lineage>
        <taxon>Bacteria</taxon>
        <taxon>Bacillati</taxon>
        <taxon>Bacillota</taxon>
        <taxon>Negativicutes</taxon>
        <taxon>Selenomonadales</taxon>
        <taxon>Sporomusaceae</taxon>
        <taxon>Sporomusa</taxon>
    </lineage>
</organism>
<dbReference type="EMBL" id="FWXI01000003">
    <property type="protein sequence ID" value="SMC47970.1"/>
    <property type="molecule type" value="Genomic_DNA"/>
</dbReference>